<dbReference type="PANTHER" id="PTHR13384">
    <property type="entry name" value="G PATCH DOMAIN-CONTAINING PROTEIN 1"/>
    <property type="match status" value="1"/>
</dbReference>
<organism evidence="3 4">
    <name type="scientific">Colletotrichum trifolii</name>
    <dbReference type="NCBI Taxonomy" id="5466"/>
    <lineage>
        <taxon>Eukaryota</taxon>
        <taxon>Fungi</taxon>
        <taxon>Dikarya</taxon>
        <taxon>Ascomycota</taxon>
        <taxon>Pezizomycotina</taxon>
        <taxon>Sordariomycetes</taxon>
        <taxon>Hypocreomycetidae</taxon>
        <taxon>Glomerellales</taxon>
        <taxon>Glomerellaceae</taxon>
        <taxon>Colletotrichum</taxon>
        <taxon>Colletotrichum orbiculare species complex</taxon>
    </lineage>
</organism>
<gene>
    <name evidence="3" type="primary">Gpatch1</name>
    <name evidence="3" type="ORF">CTRI78_v011735</name>
</gene>
<dbReference type="InterPro" id="IPR011666">
    <property type="entry name" value="DUF1604"/>
</dbReference>
<dbReference type="Pfam" id="PF07713">
    <property type="entry name" value="DUF1604"/>
    <property type="match status" value="1"/>
</dbReference>
<dbReference type="GO" id="GO:0003723">
    <property type="term" value="F:RNA binding"/>
    <property type="evidence" value="ECO:0007669"/>
    <property type="project" value="TreeGrafter"/>
</dbReference>
<protein>
    <submittedName>
        <fullName evidence="3">G patch domain-containing protein 1</fullName>
    </submittedName>
</protein>
<evidence type="ECO:0000259" key="2">
    <source>
        <dbReference type="Pfam" id="PF07713"/>
    </source>
</evidence>
<proteinExistence type="predicted"/>
<feature type="domain" description="G patch" evidence="2">
    <location>
        <begin position="59"/>
        <end position="112"/>
    </location>
</feature>
<sequence>MPLRLMLQMATQDTPRMVCLYHASTLPHAMMAVTCHSTNSKLGTIVGYDGYTVPLREDGAPEGWTPSTFVSSRSSRIKDGPQRQGQEPENFMDDEDLVDAAANKPLQATDRFNSFGWAGNKARGSAPRYGGKRD</sequence>
<accession>A0A4R8Q325</accession>
<feature type="region of interest" description="Disordered" evidence="1">
    <location>
        <begin position="57"/>
        <end position="134"/>
    </location>
</feature>
<dbReference type="AlphaFoldDB" id="A0A4R8Q325"/>
<feature type="compositionally biased region" description="Polar residues" evidence="1">
    <location>
        <begin position="65"/>
        <end position="74"/>
    </location>
</feature>
<reference evidence="3 4" key="1">
    <citation type="submission" date="2018-12" db="EMBL/GenBank/DDBJ databases">
        <title>Genome sequence and assembly of Colletotrichum trifolii.</title>
        <authorList>
            <person name="Gan P."/>
            <person name="Shirasu K."/>
        </authorList>
    </citation>
    <scope>NUCLEOTIDE SEQUENCE [LARGE SCALE GENOMIC DNA]</scope>
    <source>
        <strain evidence="3 4">543-2</strain>
    </source>
</reference>
<dbReference type="STRING" id="5466.A0A4R8Q325"/>
<evidence type="ECO:0000313" key="3">
    <source>
        <dbReference type="EMBL" id="TDZ32767.1"/>
    </source>
</evidence>
<dbReference type="PANTHER" id="PTHR13384:SF19">
    <property type="entry name" value="G PATCH DOMAIN-CONTAINING PROTEIN 1"/>
    <property type="match status" value="1"/>
</dbReference>
<dbReference type="Proteomes" id="UP000295703">
    <property type="component" value="Unassembled WGS sequence"/>
</dbReference>
<evidence type="ECO:0000313" key="4">
    <source>
        <dbReference type="Proteomes" id="UP000295703"/>
    </source>
</evidence>
<name>A0A4R8Q325_COLTR</name>
<dbReference type="GO" id="GO:0005634">
    <property type="term" value="C:nucleus"/>
    <property type="evidence" value="ECO:0007669"/>
    <property type="project" value="TreeGrafter"/>
</dbReference>
<dbReference type="EMBL" id="RYZW01000508">
    <property type="protein sequence ID" value="TDZ32767.1"/>
    <property type="molecule type" value="Genomic_DNA"/>
</dbReference>
<comment type="caution">
    <text evidence="3">The sequence shown here is derived from an EMBL/GenBank/DDBJ whole genome shotgun (WGS) entry which is preliminary data.</text>
</comment>
<dbReference type="GO" id="GO:0006397">
    <property type="term" value="P:mRNA processing"/>
    <property type="evidence" value="ECO:0007669"/>
    <property type="project" value="InterPro"/>
</dbReference>
<evidence type="ECO:0000256" key="1">
    <source>
        <dbReference type="SAM" id="MobiDB-lite"/>
    </source>
</evidence>
<keyword evidence="4" id="KW-1185">Reference proteome</keyword>